<dbReference type="OrthoDB" id="6298385at2"/>
<dbReference type="Proteomes" id="UP000240904">
    <property type="component" value="Unassembled WGS sequence"/>
</dbReference>
<accession>A0A2T3MUZ9</accession>
<sequence length="231" mass="25804">MPNLTFRAGTAIDGTRFALLTDQGDITDPFDNAYKISYRDRGLTENSYQLPTWEAAYTASSKPFEMIPESRELPQSVQDGFTTMVAALIKGVDVFFCDYNLAISDDHPMCNEIMDKYRNTDFVLFSCADIVGSDPSQQPYCVSYAAPRYDSKTNPAVQHRIYCKTEAFAFLQAVNAIVHQRTIDQYAGGNIREEHRDPLINASDATRELNQFIDVIGRLQGEVKALPGASS</sequence>
<evidence type="ECO:0000313" key="1">
    <source>
        <dbReference type="EMBL" id="PSW03799.1"/>
    </source>
</evidence>
<organism evidence="1 2">
    <name type="scientific">Photobacterium lipolyticum</name>
    <dbReference type="NCBI Taxonomy" id="266810"/>
    <lineage>
        <taxon>Bacteria</taxon>
        <taxon>Pseudomonadati</taxon>
        <taxon>Pseudomonadota</taxon>
        <taxon>Gammaproteobacteria</taxon>
        <taxon>Vibrionales</taxon>
        <taxon>Vibrionaceae</taxon>
        <taxon>Photobacterium</taxon>
    </lineage>
</organism>
<dbReference type="EMBL" id="PYMC01000013">
    <property type="protein sequence ID" value="PSW03799.1"/>
    <property type="molecule type" value="Genomic_DNA"/>
</dbReference>
<proteinExistence type="predicted"/>
<comment type="caution">
    <text evidence="1">The sequence shown here is derived from an EMBL/GenBank/DDBJ whole genome shotgun (WGS) entry which is preliminary data.</text>
</comment>
<name>A0A2T3MUZ9_9GAMM</name>
<gene>
    <name evidence="1" type="ORF">C9I89_16320</name>
</gene>
<dbReference type="AlphaFoldDB" id="A0A2T3MUZ9"/>
<protein>
    <submittedName>
        <fullName evidence="1">Uncharacterized protein</fullName>
    </submittedName>
</protein>
<keyword evidence="2" id="KW-1185">Reference proteome</keyword>
<reference evidence="1 2" key="1">
    <citation type="submission" date="2018-03" db="EMBL/GenBank/DDBJ databases">
        <title>Whole genome sequencing of Histamine producing bacteria.</title>
        <authorList>
            <person name="Butler K."/>
        </authorList>
    </citation>
    <scope>NUCLEOTIDE SEQUENCE [LARGE SCALE GENOMIC DNA]</scope>
    <source>
        <strain evidence="1 2">DSM 16190</strain>
    </source>
</reference>
<evidence type="ECO:0000313" key="2">
    <source>
        <dbReference type="Proteomes" id="UP000240904"/>
    </source>
</evidence>